<feature type="region of interest" description="Disordered" evidence="1">
    <location>
        <begin position="85"/>
        <end position="194"/>
    </location>
</feature>
<dbReference type="STRING" id="1168221.R7Z1G4"/>
<dbReference type="PANTHER" id="PTHR39611">
    <property type="entry name" value="HYDROXYPROLINE-RICH GLYCOPROTEIN DZ-HRGP-RELATED"/>
    <property type="match status" value="1"/>
</dbReference>
<dbReference type="AlphaFoldDB" id="R7Z1G4"/>
<protein>
    <recommendedName>
        <fullName evidence="2">DUF7514 domain-containing protein</fullName>
    </recommendedName>
</protein>
<dbReference type="Proteomes" id="UP000016924">
    <property type="component" value="Unassembled WGS sequence"/>
</dbReference>
<dbReference type="OrthoDB" id="5413703at2759"/>
<feature type="compositionally biased region" description="Polar residues" evidence="1">
    <location>
        <begin position="547"/>
        <end position="565"/>
    </location>
</feature>
<sequence length="636" mass="71133">MAYNPSDQPPYSSSFDYPDPRLYQNPASYPQQPRSRASSTARPDGPVSDAVNNAFHNSDAASHVDPRVIAQITEEVRRQVIESLNFSGGPYDGRNYPSSFESATFAKSPPQNQPQQSYVHRSSTSSTTASYPPRDVYTPPSPHRYDHPDHSSPSPPLSQESASFTSFVSREEEERRYSTTEPPPPAANTSRLRPAAVPRAVTEEWMSPPASALEKAYGKLFDEYDQPTPRLGQLLRGLAIHMIEDYEPKNSLVITPAKMLKFYEEVRLNDEIYPWNKIFASLSNSTISKMYRDLRCQHHFVQDQYSENSHTEVPLVPALTPLGFQTWMTVMIQAHPETEYNRIAKAVLNMPISNADDKQERFPKELSRRLFPTQENMQQRQRCAVALSADGKIPALKTASFPPPPPTQPPPQPSGSFERERAPYGGQADSSRNDSVFEPDDMDDRSPPTIPIERERKPYVAKEGCGKIHEDVSNSTSSLKPDPTSRHHRSNSASQGTSGRDNQPRPAEYQPSGTSSSRQYRTPNVNTGNSSRRPRSPTGGGGFARSEGSNISDIPASEFSSNIYSSEREEDNRKFAKDAEMKRNEWARRYAEEDAARGPYIGRSPTYEEDYYRSRGGSVGGGYGAYGGYPPPPPRY</sequence>
<dbReference type="OMA" id="GDYRHSE"/>
<feature type="compositionally biased region" description="Pro residues" evidence="1">
    <location>
        <begin position="401"/>
        <end position="413"/>
    </location>
</feature>
<gene>
    <name evidence="3" type="ORF">W97_07178</name>
</gene>
<feature type="compositionally biased region" description="Basic and acidic residues" evidence="1">
    <location>
        <begin position="566"/>
        <end position="580"/>
    </location>
</feature>
<feature type="region of interest" description="Disordered" evidence="1">
    <location>
        <begin position="612"/>
        <end position="636"/>
    </location>
</feature>
<dbReference type="GeneID" id="19904489"/>
<name>R7Z1G4_CONA1</name>
<dbReference type="RefSeq" id="XP_007783347.1">
    <property type="nucleotide sequence ID" value="XM_007785157.1"/>
</dbReference>
<evidence type="ECO:0000256" key="1">
    <source>
        <dbReference type="SAM" id="MobiDB-lite"/>
    </source>
</evidence>
<proteinExistence type="predicted"/>
<feature type="compositionally biased region" description="Polar residues" evidence="1">
    <location>
        <begin position="109"/>
        <end position="121"/>
    </location>
</feature>
<dbReference type="InterPro" id="IPR055936">
    <property type="entry name" value="DUF7514"/>
</dbReference>
<feature type="compositionally biased region" description="Basic and acidic residues" evidence="1">
    <location>
        <begin position="169"/>
        <end position="178"/>
    </location>
</feature>
<organism evidence="3 4">
    <name type="scientific">Coniosporium apollinis (strain CBS 100218)</name>
    <name type="common">Rock-inhabiting black yeast</name>
    <dbReference type="NCBI Taxonomy" id="1168221"/>
    <lineage>
        <taxon>Eukaryota</taxon>
        <taxon>Fungi</taxon>
        <taxon>Dikarya</taxon>
        <taxon>Ascomycota</taxon>
        <taxon>Pezizomycotina</taxon>
        <taxon>Dothideomycetes</taxon>
        <taxon>Dothideomycetes incertae sedis</taxon>
        <taxon>Coniosporium</taxon>
    </lineage>
</organism>
<dbReference type="eggNOG" id="ENOG502S6DG">
    <property type="taxonomic scope" value="Eukaryota"/>
</dbReference>
<feature type="region of interest" description="Disordered" evidence="1">
    <location>
        <begin position="395"/>
        <end position="580"/>
    </location>
</feature>
<feature type="compositionally biased region" description="Polar residues" evidence="1">
    <location>
        <begin position="50"/>
        <end position="60"/>
    </location>
</feature>
<dbReference type="HOGENOM" id="CLU_021115_1_0_1"/>
<feature type="compositionally biased region" description="Polar residues" evidence="1">
    <location>
        <begin position="511"/>
        <end position="525"/>
    </location>
</feature>
<feature type="compositionally biased region" description="Gly residues" evidence="1">
    <location>
        <begin position="617"/>
        <end position="627"/>
    </location>
</feature>
<dbReference type="Pfam" id="PF24355">
    <property type="entry name" value="DUF7514"/>
    <property type="match status" value="1"/>
</dbReference>
<feature type="compositionally biased region" description="Polar residues" evidence="1">
    <location>
        <begin position="491"/>
        <end position="501"/>
    </location>
</feature>
<feature type="region of interest" description="Disordered" evidence="1">
    <location>
        <begin position="1"/>
        <end position="66"/>
    </location>
</feature>
<accession>R7Z1G4</accession>
<dbReference type="EMBL" id="JH767592">
    <property type="protein sequence ID" value="EON68030.1"/>
    <property type="molecule type" value="Genomic_DNA"/>
</dbReference>
<reference evidence="4" key="1">
    <citation type="submission" date="2012-06" db="EMBL/GenBank/DDBJ databases">
        <title>The genome sequence of Coniosporium apollinis CBS 100218.</title>
        <authorList>
            <consortium name="The Broad Institute Genome Sequencing Platform"/>
            <person name="Cuomo C."/>
            <person name="Gorbushina A."/>
            <person name="Noack S."/>
            <person name="Walker B."/>
            <person name="Young S.K."/>
            <person name="Zeng Q."/>
            <person name="Gargeya S."/>
            <person name="Fitzgerald M."/>
            <person name="Haas B."/>
            <person name="Abouelleil A."/>
            <person name="Alvarado L."/>
            <person name="Arachchi H.M."/>
            <person name="Berlin A.M."/>
            <person name="Chapman S.B."/>
            <person name="Goldberg J."/>
            <person name="Griggs A."/>
            <person name="Gujja S."/>
            <person name="Hansen M."/>
            <person name="Howarth C."/>
            <person name="Imamovic A."/>
            <person name="Larimer J."/>
            <person name="McCowan C."/>
            <person name="Montmayeur A."/>
            <person name="Murphy C."/>
            <person name="Neiman D."/>
            <person name="Pearson M."/>
            <person name="Priest M."/>
            <person name="Roberts A."/>
            <person name="Saif S."/>
            <person name="Shea T."/>
            <person name="Sisk P."/>
            <person name="Sykes S."/>
            <person name="Wortman J."/>
            <person name="Nusbaum C."/>
            <person name="Birren B."/>
        </authorList>
    </citation>
    <scope>NUCLEOTIDE SEQUENCE [LARGE SCALE GENOMIC DNA]</scope>
    <source>
        <strain evidence="4">CBS 100218</strain>
    </source>
</reference>
<feature type="domain" description="DUF7514" evidence="2">
    <location>
        <begin position="218"/>
        <end position="384"/>
    </location>
</feature>
<dbReference type="PANTHER" id="PTHR39611:SF1">
    <property type="entry name" value="HYDROXYPROLINE-RICH GLYCOPROTEIN DZ-HRGP"/>
    <property type="match status" value="1"/>
</dbReference>
<feature type="compositionally biased region" description="Polar residues" evidence="1">
    <location>
        <begin position="25"/>
        <end position="41"/>
    </location>
</feature>
<keyword evidence="4" id="KW-1185">Reference proteome</keyword>
<feature type="compositionally biased region" description="Basic and acidic residues" evidence="1">
    <location>
        <begin position="452"/>
        <end position="472"/>
    </location>
</feature>
<evidence type="ECO:0000313" key="4">
    <source>
        <dbReference type="Proteomes" id="UP000016924"/>
    </source>
</evidence>
<evidence type="ECO:0000259" key="2">
    <source>
        <dbReference type="Pfam" id="PF24355"/>
    </source>
</evidence>
<evidence type="ECO:0000313" key="3">
    <source>
        <dbReference type="EMBL" id="EON68030.1"/>
    </source>
</evidence>
<feature type="compositionally biased region" description="Low complexity" evidence="1">
    <location>
        <begin position="1"/>
        <end position="17"/>
    </location>
</feature>